<keyword evidence="4 14" id="KW-0997">Cell inner membrane</keyword>
<evidence type="ECO:0000256" key="3">
    <source>
        <dbReference type="ARBA" id="ARBA00022475"/>
    </source>
</evidence>
<dbReference type="PANTHER" id="PTHR45436:SF9">
    <property type="entry name" value="SENSOR PROTEIN"/>
    <property type="match status" value="1"/>
</dbReference>
<evidence type="ECO:0000256" key="8">
    <source>
        <dbReference type="ARBA" id="ARBA00022741"/>
    </source>
</evidence>
<dbReference type="EMBL" id="CABVQG010000080">
    <property type="protein sequence ID" value="VWD49055.1"/>
    <property type="molecule type" value="Genomic_DNA"/>
</dbReference>
<keyword evidence="3 14" id="KW-1003">Cell membrane</keyword>
<keyword evidence="10 14" id="KW-0067">ATP-binding</keyword>
<dbReference type="InterPro" id="IPR036890">
    <property type="entry name" value="HATPase_C_sf"/>
</dbReference>
<keyword evidence="5" id="KW-0597">Phosphoprotein</keyword>
<gene>
    <name evidence="17" type="ORF">BLA17378_08579</name>
</gene>
<dbReference type="Gene3D" id="1.10.287.130">
    <property type="match status" value="1"/>
</dbReference>
<dbReference type="InterPro" id="IPR005467">
    <property type="entry name" value="His_kinase_dom"/>
</dbReference>
<feature type="transmembrane region" description="Helical" evidence="14">
    <location>
        <begin position="146"/>
        <end position="169"/>
    </location>
</feature>
<evidence type="ECO:0000256" key="6">
    <source>
        <dbReference type="ARBA" id="ARBA00022679"/>
    </source>
</evidence>
<evidence type="ECO:0000313" key="18">
    <source>
        <dbReference type="Proteomes" id="UP000494120"/>
    </source>
</evidence>
<evidence type="ECO:0000256" key="10">
    <source>
        <dbReference type="ARBA" id="ARBA00022840"/>
    </source>
</evidence>
<dbReference type="CDD" id="cd00082">
    <property type="entry name" value="HisKA"/>
    <property type="match status" value="1"/>
</dbReference>
<evidence type="ECO:0000259" key="16">
    <source>
        <dbReference type="PROSITE" id="PS50885"/>
    </source>
</evidence>
<reference evidence="17 18" key="1">
    <citation type="submission" date="2019-09" db="EMBL/GenBank/DDBJ databases">
        <authorList>
            <person name="Depoorter E."/>
        </authorList>
    </citation>
    <scope>NUCLEOTIDE SEQUENCE [LARGE SCALE GENOMIC DNA]</scope>
    <source>
        <strain evidence="17 18">R-17378</strain>
    </source>
</reference>
<dbReference type="NCBIfam" id="TIGR01386">
    <property type="entry name" value="cztS_silS_copS"/>
    <property type="match status" value="1"/>
</dbReference>
<evidence type="ECO:0000256" key="12">
    <source>
        <dbReference type="ARBA" id="ARBA00023012"/>
    </source>
</evidence>
<sequence>MNLPLRHGGSLRRRISRWLALQSVLALGGVCIVVYIVIALTLAERQEATLDQKEEAIEHLLLDGRNLSDVSSVRHMLNDYLAGHDELSLSVLDGGGHLIAKSELQPPKDAKTKLRRFDVKLPANLGEGRATLVLDMRRDSDLLERLAWTLALAALAGSSIICVGGYVLVSRGLHPLRTLVRQTSAVSASRLDVRLDGGEQAEELQPLIAQTNALLGRLSSAYTQMEAFNADVAHELNSPLSILIGSCEVALRRPRSTAELRELLESNLEELRRIAMIVADMLFLSNAERGAVARRGLAQSLAQLAGEVVDYHEAALHEAGLQTEIRGDATLAVDAGLIRRALSNLVGNATRFAIRGSTIWIDIDDEPDGGATLSVCNIGSPIPPEHLPRLFDRFYRIDASRTDASRNHGLGLSIVAAISRMHGGTAGATSTDSYTTIGFSVKGGVPAQNSVITQKPTKPANNTSIE</sequence>
<comment type="caution">
    <text evidence="17">The sequence shown here is derived from an EMBL/GenBank/DDBJ whole genome shotgun (WGS) entry which is preliminary data.</text>
</comment>
<dbReference type="InterPro" id="IPR003661">
    <property type="entry name" value="HisK_dim/P_dom"/>
</dbReference>
<dbReference type="Pfam" id="PF02518">
    <property type="entry name" value="HATPase_c"/>
    <property type="match status" value="1"/>
</dbReference>
<evidence type="ECO:0000313" key="17">
    <source>
        <dbReference type="EMBL" id="VWD49055.1"/>
    </source>
</evidence>
<evidence type="ECO:0000256" key="13">
    <source>
        <dbReference type="ARBA" id="ARBA00023136"/>
    </source>
</evidence>
<dbReference type="Proteomes" id="UP000494120">
    <property type="component" value="Unassembled WGS sequence"/>
</dbReference>
<keyword evidence="11 14" id="KW-1133">Transmembrane helix</keyword>
<name>A0ABY6Y7B7_9BURK</name>
<dbReference type="PROSITE" id="PS50109">
    <property type="entry name" value="HIS_KIN"/>
    <property type="match status" value="1"/>
</dbReference>
<keyword evidence="9 14" id="KW-0418">Kinase</keyword>
<dbReference type="Pfam" id="PF00512">
    <property type="entry name" value="HisKA"/>
    <property type="match status" value="1"/>
</dbReference>
<dbReference type="PROSITE" id="PS50885">
    <property type="entry name" value="HAMP"/>
    <property type="match status" value="1"/>
</dbReference>
<comment type="function">
    <text evidence="14">Member of a two-component regulatory system.</text>
</comment>
<proteinExistence type="predicted"/>
<evidence type="ECO:0000256" key="7">
    <source>
        <dbReference type="ARBA" id="ARBA00022692"/>
    </source>
</evidence>
<dbReference type="InterPro" id="IPR003594">
    <property type="entry name" value="HATPase_dom"/>
</dbReference>
<dbReference type="RefSeq" id="WP_051068934.1">
    <property type="nucleotide sequence ID" value="NZ_CABVQG010000080.1"/>
</dbReference>
<accession>A0ABY6Y7B7</accession>
<dbReference type="InterPro" id="IPR036097">
    <property type="entry name" value="HisK_dim/P_sf"/>
</dbReference>
<dbReference type="CDD" id="cd00075">
    <property type="entry name" value="HATPase"/>
    <property type="match status" value="1"/>
</dbReference>
<dbReference type="Gene3D" id="3.30.565.10">
    <property type="entry name" value="Histidine kinase-like ATPase, C-terminal domain"/>
    <property type="match status" value="1"/>
</dbReference>
<dbReference type="PANTHER" id="PTHR45436">
    <property type="entry name" value="SENSOR HISTIDINE KINASE YKOH"/>
    <property type="match status" value="1"/>
</dbReference>
<evidence type="ECO:0000256" key="9">
    <source>
        <dbReference type="ARBA" id="ARBA00022777"/>
    </source>
</evidence>
<keyword evidence="13 14" id="KW-0472">Membrane</keyword>
<keyword evidence="18" id="KW-1185">Reference proteome</keyword>
<evidence type="ECO:0000259" key="15">
    <source>
        <dbReference type="PROSITE" id="PS50109"/>
    </source>
</evidence>
<dbReference type="SMART" id="SM00387">
    <property type="entry name" value="HATPase_c"/>
    <property type="match status" value="1"/>
</dbReference>
<evidence type="ECO:0000256" key="11">
    <source>
        <dbReference type="ARBA" id="ARBA00022989"/>
    </source>
</evidence>
<organism evidence="17 18">
    <name type="scientific">Burkholderia aenigmatica</name>
    <dbReference type="NCBI Taxonomy" id="2015348"/>
    <lineage>
        <taxon>Bacteria</taxon>
        <taxon>Pseudomonadati</taxon>
        <taxon>Pseudomonadota</taxon>
        <taxon>Betaproteobacteria</taxon>
        <taxon>Burkholderiales</taxon>
        <taxon>Burkholderiaceae</taxon>
        <taxon>Burkholderia</taxon>
        <taxon>Burkholderia cepacia complex</taxon>
    </lineage>
</organism>
<dbReference type="EC" id="2.7.13.3" evidence="14"/>
<evidence type="ECO:0000256" key="4">
    <source>
        <dbReference type="ARBA" id="ARBA00022519"/>
    </source>
</evidence>
<keyword evidence="8 14" id="KW-0547">Nucleotide-binding</keyword>
<keyword evidence="12 14" id="KW-0902">Two-component regulatory system</keyword>
<comment type="catalytic activity">
    <reaction evidence="1 14">
        <text>ATP + protein L-histidine = ADP + protein N-phospho-L-histidine.</text>
        <dbReference type="EC" id="2.7.13.3"/>
    </reaction>
</comment>
<feature type="transmembrane region" description="Helical" evidence="14">
    <location>
        <begin position="20"/>
        <end position="43"/>
    </location>
</feature>
<protein>
    <recommendedName>
        <fullName evidence="14">Sensor protein</fullName>
        <ecNumber evidence="14">2.7.13.3</ecNumber>
    </recommendedName>
</protein>
<dbReference type="InterPro" id="IPR050428">
    <property type="entry name" value="TCS_sensor_his_kinase"/>
</dbReference>
<comment type="subcellular location">
    <subcellularLocation>
        <location evidence="2 14">Cell inner membrane</location>
    </subcellularLocation>
</comment>
<evidence type="ECO:0000256" key="2">
    <source>
        <dbReference type="ARBA" id="ARBA00004533"/>
    </source>
</evidence>
<dbReference type="InterPro" id="IPR003660">
    <property type="entry name" value="HAMP_dom"/>
</dbReference>
<dbReference type="InterPro" id="IPR004358">
    <property type="entry name" value="Sig_transdc_His_kin-like_C"/>
</dbReference>
<feature type="domain" description="Histidine kinase" evidence="15">
    <location>
        <begin position="231"/>
        <end position="449"/>
    </location>
</feature>
<keyword evidence="7 14" id="KW-0812">Transmembrane</keyword>
<dbReference type="SMART" id="SM00388">
    <property type="entry name" value="HisKA"/>
    <property type="match status" value="1"/>
</dbReference>
<evidence type="ECO:0000256" key="1">
    <source>
        <dbReference type="ARBA" id="ARBA00000085"/>
    </source>
</evidence>
<feature type="domain" description="HAMP" evidence="16">
    <location>
        <begin position="170"/>
        <end position="223"/>
    </location>
</feature>
<evidence type="ECO:0000256" key="5">
    <source>
        <dbReference type="ARBA" id="ARBA00022553"/>
    </source>
</evidence>
<keyword evidence="6 14" id="KW-0808">Transferase</keyword>
<dbReference type="Gene3D" id="6.10.340.10">
    <property type="match status" value="1"/>
</dbReference>
<dbReference type="SUPFAM" id="SSF47384">
    <property type="entry name" value="Homodimeric domain of signal transducing histidine kinase"/>
    <property type="match status" value="1"/>
</dbReference>
<evidence type="ECO:0000256" key="14">
    <source>
        <dbReference type="RuleBase" id="RU364088"/>
    </source>
</evidence>
<dbReference type="SUPFAM" id="SSF55874">
    <property type="entry name" value="ATPase domain of HSP90 chaperone/DNA topoisomerase II/histidine kinase"/>
    <property type="match status" value="1"/>
</dbReference>
<dbReference type="PRINTS" id="PR00344">
    <property type="entry name" value="BCTRLSENSOR"/>
</dbReference>
<dbReference type="GO" id="GO:0016301">
    <property type="term" value="F:kinase activity"/>
    <property type="evidence" value="ECO:0007669"/>
    <property type="project" value="UniProtKB-KW"/>
</dbReference>
<dbReference type="InterPro" id="IPR006290">
    <property type="entry name" value="CztS_silS_copS"/>
</dbReference>